<dbReference type="EMBL" id="LXQA010522401">
    <property type="protein sequence ID" value="MCI57026.1"/>
    <property type="molecule type" value="Genomic_DNA"/>
</dbReference>
<dbReference type="GO" id="GO:0004523">
    <property type="term" value="F:RNA-DNA hybrid ribonuclease activity"/>
    <property type="evidence" value="ECO:0007669"/>
    <property type="project" value="InterPro"/>
</dbReference>
<evidence type="ECO:0000259" key="1">
    <source>
        <dbReference type="Pfam" id="PF13456"/>
    </source>
</evidence>
<name>A0A392TA72_9FABA</name>
<evidence type="ECO:0000313" key="2">
    <source>
        <dbReference type="EMBL" id="MCI57026.1"/>
    </source>
</evidence>
<accession>A0A392TA72</accession>
<keyword evidence="3" id="KW-1185">Reference proteome</keyword>
<keyword evidence="2" id="KW-0689">Ribosomal protein</keyword>
<feature type="non-terminal residue" evidence="2">
    <location>
        <position position="1"/>
    </location>
</feature>
<dbReference type="AlphaFoldDB" id="A0A392TA72"/>
<protein>
    <submittedName>
        <fullName evidence="2">60S ribosomal protein L23</fullName>
    </submittedName>
</protein>
<feature type="domain" description="RNase H type-1" evidence="1">
    <location>
        <begin position="1"/>
        <end position="60"/>
    </location>
</feature>
<evidence type="ECO:0000313" key="3">
    <source>
        <dbReference type="Proteomes" id="UP000265520"/>
    </source>
</evidence>
<reference evidence="2 3" key="1">
    <citation type="journal article" date="2018" name="Front. Plant Sci.">
        <title>Red Clover (Trifolium pratense) and Zigzag Clover (T. medium) - A Picture of Genomic Similarities and Differences.</title>
        <authorList>
            <person name="Dluhosova J."/>
            <person name="Istvanek J."/>
            <person name="Nedelnik J."/>
            <person name="Repkova J."/>
        </authorList>
    </citation>
    <scope>NUCLEOTIDE SEQUENCE [LARGE SCALE GENOMIC DNA]</scope>
    <source>
        <strain evidence="3">cv. 10/8</strain>
        <tissue evidence="2">Leaf</tissue>
    </source>
</reference>
<dbReference type="Proteomes" id="UP000265520">
    <property type="component" value="Unassembled WGS sequence"/>
</dbReference>
<proteinExistence type="predicted"/>
<organism evidence="2 3">
    <name type="scientific">Trifolium medium</name>
    <dbReference type="NCBI Taxonomy" id="97028"/>
    <lineage>
        <taxon>Eukaryota</taxon>
        <taxon>Viridiplantae</taxon>
        <taxon>Streptophyta</taxon>
        <taxon>Embryophyta</taxon>
        <taxon>Tracheophyta</taxon>
        <taxon>Spermatophyta</taxon>
        <taxon>Magnoliopsida</taxon>
        <taxon>eudicotyledons</taxon>
        <taxon>Gunneridae</taxon>
        <taxon>Pentapetalae</taxon>
        <taxon>rosids</taxon>
        <taxon>fabids</taxon>
        <taxon>Fabales</taxon>
        <taxon>Fabaceae</taxon>
        <taxon>Papilionoideae</taxon>
        <taxon>50 kb inversion clade</taxon>
        <taxon>NPAAA clade</taxon>
        <taxon>Hologalegina</taxon>
        <taxon>IRL clade</taxon>
        <taxon>Trifolieae</taxon>
        <taxon>Trifolium</taxon>
    </lineage>
</organism>
<dbReference type="GO" id="GO:0003676">
    <property type="term" value="F:nucleic acid binding"/>
    <property type="evidence" value="ECO:0007669"/>
    <property type="project" value="InterPro"/>
</dbReference>
<dbReference type="Pfam" id="PF13456">
    <property type="entry name" value="RVT_3"/>
    <property type="match status" value="1"/>
</dbReference>
<keyword evidence="2" id="KW-0687">Ribonucleoprotein</keyword>
<dbReference type="InterPro" id="IPR002156">
    <property type="entry name" value="RNaseH_domain"/>
</dbReference>
<comment type="caution">
    <text evidence="2">The sequence shown here is derived from an EMBL/GenBank/DDBJ whole genome shotgun (WGS) entry which is preliminary data.</text>
</comment>
<dbReference type="GO" id="GO:0005840">
    <property type="term" value="C:ribosome"/>
    <property type="evidence" value="ECO:0007669"/>
    <property type="project" value="UniProtKB-KW"/>
</dbReference>
<sequence length="66" mass="7718">RNDQGRFVKAKTMWFHGTPPPQEAEAVALREDIVWLGELEYSWVVIELDCLLVVNAIMDNYKLERI</sequence>